<dbReference type="PANTHER" id="PTHR48098">
    <property type="entry name" value="ENTEROCHELIN ESTERASE-RELATED"/>
    <property type="match status" value="1"/>
</dbReference>
<gene>
    <name evidence="1" type="ORF">SAMN05216474_1296</name>
</gene>
<dbReference type="RefSeq" id="WP_090247494.1">
    <property type="nucleotide sequence ID" value="NZ_FPAS01000001.1"/>
</dbReference>
<proteinExistence type="predicted"/>
<dbReference type="SUPFAM" id="SSF53474">
    <property type="entry name" value="alpha/beta-Hydrolases"/>
    <property type="match status" value="1"/>
</dbReference>
<keyword evidence="2" id="KW-1185">Reference proteome</keyword>
<evidence type="ECO:0000313" key="1">
    <source>
        <dbReference type="EMBL" id="SFT55564.1"/>
    </source>
</evidence>
<dbReference type="OrthoDB" id="9784036at2"/>
<reference evidence="1 2" key="1">
    <citation type="submission" date="2016-10" db="EMBL/GenBank/DDBJ databases">
        <authorList>
            <person name="de Groot N.N."/>
        </authorList>
    </citation>
    <scope>NUCLEOTIDE SEQUENCE [LARGE SCALE GENOMIC DNA]</scope>
    <source>
        <strain evidence="1 2">CGMCC 1.7005</strain>
    </source>
</reference>
<protein>
    <recommendedName>
        <fullName evidence="3">Esterase</fullName>
    </recommendedName>
</protein>
<dbReference type="Pfam" id="PF00756">
    <property type="entry name" value="Esterase"/>
    <property type="match status" value="1"/>
</dbReference>
<dbReference type="InterPro" id="IPR000801">
    <property type="entry name" value="Esterase-like"/>
</dbReference>
<sequence>MKLVRVFSIVVFTFQVFLLSAQVSSKIDLVIGDKHLLRSEILGEDRVLNIYLPDDYNDTTVYDIVYLLDGSMNEDFMHIAGLTQFVQMMYKMPATIVVGIGNVDRQRDFTFAPQLEEFSKAIPNGGHSENFISFLEKELIPFIEQKYRCSKERYLIGQSLGGLLATEILLYHTELFQYYFIVSPSFWWDKERLLEEGKMHLKQKENQISAKVQLYVGKKEPYIMRKDARKLKRLLKRNTKHSIGFKLMRKEDHATILHNSIYHAFVQRFEARY</sequence>
<dbReference type="PANTHER" id="PTHR48098:SF6">
    <property type="entry name" value="FERRI-BACILLIBACTIN ESTERASE BESA"/>
    <property type="match status" value="1"/>
</dbReference>
<dbReference type="Proteomes" id="UP000236454">
    <property type="component" value="Unassembled WGS sequence"/>
</dbReference>
<name>A0A1I6YYP6_9FLAO</name>
<dbReference type="Gene3D" id="3.40.50.1820">
    <property type="entry name" value="alpha/beta hydrolase"/>
    <property type="match status" value="1"/>
</dbReference>
<dbReference type="STRING" id="477690.SAMN05216474_1296"/>
<dbReference type="AlphaFoldDB" id="A0A1I6YYP6"/>
<evidence type="ECO:0000313" key="2">
    <source>
        <dbReference type="Proteomes" id="UP000236454"/>
    </source>
</evidence>
<organism evidence="1 2">
    <name type="scientific">Lishizhenia tianjinensis</name>
    <dbReference type="NCBI Taxonomy" id="477690"/>
    <lineage>
        <taxon>Bacteria</taxon>
        <taxon>Pseudomonadati</taxon>
        <taxon>Bacteroidota</taxon>
        <taxon>Flavobacteriia</taxon>
        <taxon>Flavobacteriales</taxon>
        <taxon>Crocinitomicaceae</taxon>
        <taxon>Lishizhenia</taxon>
    </lineage>
</organism>
<dbReference type="InterPro" id="IPR029058">
    <property type="entry name" value="AB_hydrolase_fold"/>
</dbReference>
<dbReference type="EMBL" id="FPAS01000001">
    <property type="protein sequence ID" value="SFT55564.1"/>
    <property type="molecule type" value="Genomic_DNA"/>
</dbReference>
<dbReference type="InterPro" id="IPR050583">
    <property type="entry name" value="Mycobacterial_A85_antigen"/>
</dbReference>
<evidence type="ECO:0008006" key="3">
    <source>
        <dbReference type="Google" id="ProtNLM"/>
    </source>
</evidence>
<accession>A0A1I6YYP6</accession>